<dbReference type="RefSeq" id="WP_252441620.1">
    <property type="nucleotide sequence ID" value="NZ_JAGSOV010000049.1"/>
</dbReference>
<evidence type="ECO:0000256" key="1">
    <source>
        <dbReference type="ARBA" id="ARBA00023015"/>
    </source>
</evidence>
<feature type="region of interest" description="Disordered" evidence="5">
    <location>
        <begin position="1"/>
        <end position="20"/>
    </location>
</feature>
<evidence type="ECO:0000256" key="2">
    <source>
        <dbReference type="ARBA" id="ARBA00023125"/>
    </source>
</evidence>
<evidence type="ECO:0000256" key="4">
    <source>
        <dbReference type="PROSITE-ProRule" id="PRU00335"/>
    </source>
</evidence>
<gene>
    <name evidence="7" type="ORF">KDL28_23165</name>
</gene>
<feature type="domain" description="HTH tetR-type" evidence="6">
    <location>
        <begin position="21"/>
        <end position="81"/>
    </location>
</feature>
<keyword evidence="1" id="KW-0805">Transcription regulation</keyword>
<evidence type="ECO:0000256" key="3">
    <source>
        <dbReference type="ARBA" id="ARBA00023163"/>
    </source>
</evidence>
<name>A0ABT1A4Q1_9PSEU</name>
<dbReference type="Gene3D" id="1.10.357.10">
    <property type="entry name" value="Tetracycline Repressor, domain 2"/>
    <property type="match status" value="1"/>
</dbReference>
<dbReference type="InterPro" id="IPR001647">
    <property type="entry name" value="HTH_TetR"/>
</dbReference>
<evidence type="ECO:0000259" key="6">
    <source>
        <dbReference type="PROSITE" id="PS50977"/>
    </source>
</evidence>
<comment type="caution">
    <text evidence="7">The sequence shown here is derived from an EMBL/GenBank/DDBJ whole genome shotgun (WGS) entry which is preliminary data.</text>
</comment>
<dbReference type="InterPro" id="IPR050109">
    <property type="entry name" value="HTH-type_TetR-like_transc_reg"/>
</dbReference>
<dbReference type="PROSITE" id="PS50977">
    <property type="entry name" value="HTH_TETR_2"/>
    <property type="match status" value="1"/>
</dbReference>
<reference evidence="7" key="1">
    <citation type="submission" date="2021-04" db="EMBL/GenBank/DDBJ databases">
        <title>Pseudonocardia sp. nov., isolated from sandy soil of mangrove forest.</title>
        <authorList>
            <person name="Zan Z."/>
            <person name="Huang R."/>
            <person name="Liu W."/>
        </authorList>
    </citation>
    <scope>NUCLEOTIDE SEQUENCE</scope>
    <source>
        <strain evidence="7">S2-4</strain>
    </source>
</reference>
<dbReference type="SUPFAM" id="SSF48498">
    <property type="entry name" value="Tetracyclin repressor-like, C-terminal domain"/>
    <property type="match status" value="1"/>
</dbReference>
<evidence type="ECO:0000256" key="5">
    <source>
        <dbReference type="SAM" id="MobiDB-lite"/>
    </source>
</evidence>
<feature type="DNA-binding region" description="H-T-H motif" evidence="4">
    <location>
        <begin position="44"/>
        <end position="63"/>
    </location>
</feature>
<protein>
    <submittedName>
        <fullName evidence="7">TetR/AcrR family transcriptional regulator</fullName>
    </submittedName>
</protein>
<evidence type="ECO:0000313" key="8">
    <source>
        <dbReference type="Proteomes" id="UP001165283"/>
    </source>
</evidence>
<dbReference type="InterPro" id="IPR036271">
    <property type="entry name" value="Tet_transcr_reg_TetR-rel_C_sf"/>
</dbReference>
<dbReference type="SUPFAM" id="SSF46689">
    <property type="entry name" value="Homeodomain-like"/>
    <property type="match status" value="1"/>
</dbReference>
<dbReference type="Pfam" id="PF02909">
    <property type="entry name" value="TetR_C_1"/>
    <property type="match status" value="1"/>
</dbReference>
<organism evidence="7 8">
    <name type="scientific">Pseudonocardia humida</name>
    <dbReference type="NCBI Taxonomy" id="2800819"/>
    <lineage>
        <taxon>Bacteria</taxon>
        <taxon>Bacillati</taxon>
        <taxon>Actinomycetota</taxon>
        <taxon>Actinomycetes</taxon>
        <taxon>Pseudonocardiales</taxon>
        <taxon>Pseudonocardiaceae</taxon>
        <taxon>Pseudonocardia</taxon>
    </lineage>
</organism>
<accession>A0ABT1A4Q1</accession>
<proteinExistence type="predicted"/>
<dbReference type="InterPro" id="IPR004111">
    <property type="entry name" value="Repressor_TetR_C"/>
</dbReference>
<keyword evidence="8" id="KW-1185">Reference proteome</keyword>
<evidence type="ECO:0000313" key="7">
    <source>
        <dbReference type="EMBL" id="MCO1657967.1"/>
    </source>
</evidence>
<dbReference type="PANTHER" id="PTHR30055:SF151">
    <property type="entry name" value="TRANSCRIPTIONAL REGULATORY PROTEIN"/>
    <property type="match status" value="1"/>
</dbReference>
<dbReference type="Pfam" id="PF00440">
    <property type="entry name" value="TetR_N"/>
    <property type="match status" value="1"/>
</dbReference>
<keyword evidence="2 4" id="KW-0238">DNA-binding</keyword>
<dbReference type="PANTHER" id="PTHR30055">
    <property type="entry name" value="HTH-TYPE TRANSCRIPTIONAL REGULATOR RUTR"/>
    <property type="match status" value="1"/>
</dbReference>
<keyword evidence="3" id="KW-0804">Transcription</keyword>
<sequence>MSSDPEPRRPRRGRPPAGRPRLTREAILATALALVDAHGLDALTMRRLAGELGADPMSIYHHLPGKDAIVSGLVGVVFAEMRPPEDAGTWDERVLGWARAYRGLARAHPNLVLQIVTDAAAVGEAAVLVDEPLYAALESAGLPPTTIVHAAGLLVDYVNGFVLAEAGPTAGQADDTIADALDRHDPDRFPVQRRVHAAAEPGGGFEAGLDIVLRGIRTLVPGRPG</sequence>
<dbReference type="InterPro" id="IPR009057">
    <property type="entry name" value="Homeodomain-like_sf"/>
</dbReference>
<dbReference type="EMBL" id="JAGSOV010000049">
    <property type="protein sequence ID" value="MCO1657967.1"/>
    <property type="molecule type" value="Genomic_DNA"/>
</dbReference>
<dbReference type="Proteomes" id="UP001165283">
    <property type="component" value="Unassembled WGS sequence"/>
</dbReference>